<accession>A0A9W6LPI8</accession>
<dbReference type="InterPro" id="IPR013767">
    <property type="entry name" value="PAS_fold"/>
</dbReference>
<evidence type="ECO:0000313" key="15">
    <source>
        <dbReference type="EMBL" id="GLI91025.1"/>
    </source>
</evidence>
<reference evidence="15" key="1">
    <citation type="journal article" date="2023" name="Int. J. Syst. Evol. Microbiol.">
        <title>Methylocystis iwaonis sp. nov., a type II methane-oxidizing bacterium from surface soil of a rice paddy field in Japan, and emended description of the genus Methylocystis (ex Whittenbury et al. 1970) Bowman et al. 1993.</title>
        <authorList>
            <person name="Kaise H."/>
            <person name="Sawadogo J.B."/>
            <person name="Alam M.S."/>
            <person name="Ueno C."/>
            <person name="Dianou D."/>
            <person name="Shinjo R."/>
            <person name="Asakawa S."/>
        </authorList>
    </citation>
    <scope>NUCLEOTIDE SEQUENCE</scope>
    <source>
        <strain evidence="15">LMG27198</strain>
    </source>
</reference>
<sequence>MDDRPLSHLLLDVTSDAACLMDANGRVLAMNRRAEALTGYSEDELAGRPFPGRPRIGGAGVEPSFAWRLAPARQWIDVSLRRKDETEVVATAAIYRLGKGGAAGLLLKLRPEDASSTGDAALEDIKVKLDAIFSGMADGLVLIDESGRILWFSAGAEKLFGYAAEEVLGANVKRLMPSPYREAHDGYLDAYRRTGVRKIIGIGREVSGQRKDGSVFPMYLSIGEIWLEGRRYFVGVTHDLTRAKSVEGRLWMLSAAVEQSPVGVLISDKSGVIQYVNGAFSRLTGYEEAELLGKTPRMLKSGHTPKAQYERLWETIQSGGEWRGELQDRRKNGELYWAYDIITPLRNDTGEIVHFLALQQDVTEQRRDKEALAQSEERFRKVAQMVGEWLWEQDAEGRYVYSSDAVRDILGLAPEEVIGKGYLGLFDAGAVGATQASTRQPFSRVVNCYRHRDGRRIFTESTGAPLFDESGRLIKWRGVDRDITDRKNFEDALRVRNRAMAAVSVGIVICDARRPGNPNIYVNPALAHMTGYSEAELLEGGMQMLQGPGTAQAALERIRHALAAGEGCEVTLLNYRKNGEAFWNELSISPVPDENGVITHFIGVQTDVTEKRRADENRRNLEIAKEIQLSLLPGEPLRRPGVVVAGVCAPATHVGGDYFDYFENAEGVDIVIADVSGHNVGAALIMTEVRSMVRARARQSAVVHPARVLHDLNDLIYDDLTRADLFITMFCCRFEPQTRVLKFANGGHNPPLLLRAEAVVCAELDGDGMVLGAKRRVDYEERALSLHPGDRVLLYTDGVTEAQSPTGEFFGVSRLCERFRAHRHQTPEAILPALLGEVRRFCADAPLTDDVAIVVLEIR</sequence>
<keyword evidence="16" id="KW-1185">Reference proteome</keyword>
<evidence type="ECO:0000256" key="6">
    <source>
        <dbReference type="ARBA" id="ARBA00022741"/>
    </source>
</evidence>
<dbReference type="PANTHER" id="PTHR43156:SF2">
    <property type="entry name" value="STAGE II SPORULATION PROTEIN E"/>
    <property type="match status" value="1"/>
</dbReference>
<evidence type="ECO:0000256" key="10">
    <source>
        <dbReference type="ARBA" id="ARBA00023004"/>
    </source>
</evidence>
<dbReference type="SUPFAM" id="SSF81606">
    <property type="entry name" value="PP2C-like"/>
    <property type="match status" value="1"/>
</dbReference>
<dbReference type="Pfam" id="PF07228">
    <property type="entry name" value="SpoIIE"/>
    <property type="match status" value="1"/>
</dbReference>
<protein>
    <recommendedName>
        <fullName evidence="12">Sensor protein FixL</fullName>
        <ecNumber evidence="3">2.7.13.3</ecNumber>
    </recommendedName>
</protein>
<dbReference type="EC" id="2.7.13.3" evidence="3"/>
<dbReference type="CDD" id="cd00130">
    <property type="entry name" value="PAS"/>
    <property type="match status" value="5"/>
</dbReference>
<dbReference type="AlphaFoldDB" id="A0A9W6LPI8"/>
<dbReference type="PROSITE" id="PS50113">
    <property type="entry name" value="PAC"/>
    <property type="match status" value="3"/>
</dbReference>
<comment type="catalytic activity">
    <reaction evidence="1">
        <text>ATP + protein L-histidine = ADP + protein N-phospho-L-histidine.</text>
        <dbReference type="EC" id="2.7.13.3"/>
    </reaction>
</comment>
<evidence type="ECO:0000313" key="16">
    <source>
        <dbReference type="Proteomes" id="UP001144323"/>
    </source>
</evidence>
<evidence type="ECO:0000256" key="12">
    <source>
        <dbReference type="ARBA" id="ARBA00070616"/>
    </source>
</evidence>
<dbReference type="GO" id="GO:0005524">
    <property type="term" value="F:ATP binding"/>
    <property type="evidence" value="ECO:0007669"/>
    <property type="project" value="UniProtKB-KW"/>
</dbReference>
<evidence type="ECO:0000256" key="11">
    <source>
        <dbReference type="ARBA" id="ARBA00059827"/>
    </source>
</evidence>
<dbReference type="InterPro" id="IPR000700">
    <property type="entry name" value="PAS-assoc_C"/>
</dbReference>
<dbReference type="EMBL" id="BSEC01000001">
    <property type="protein sequence ID" value="GLI91025.1"/>
    <property type="molecule type" value="Genomic_DNA"/>
</dbReference>
<evidence type="ECO:0000256" key="1">
    <source>
        <dbReference type="ARBA" id="ARBA00000085"/>
    </source>
</evidence>
<keyword evidence="4" id="KW-0349">Heme</keyword>
<evidence type="ECO:0000256" key="4">
    <source>
        <dbReference type="ARBA" id="ARBA00022617"/>
    </source>
</evidence>
<comment type="function">
    <text evidence="11">Putative oxygen sensor; modulates the activity of FixJ, a transcriptional activator of nitrogen fixation fixK gene. FixL probably acts as a kinase that phosphorylates FixJ.</text>
</comment>
<dbReference type="SMART" id="SM00086">
    <property type="entry name" value="PAC"/>
    <property type="match status" value="4"/>
</dbReference>
<evidence type="ECO:0000256" key="9">
    <source>
        <dbReference type="ARBA" id="ARBA00022840"/>
    </source>
</evidence>
<evidence type="ECO:0000259" key="14">
    <source>
        <dbReference type="PROSITE" id="PS50113"/>
    </source>
</evidence>
<feature type="domain" description="PAC" evidence="14">
    <location>
        <begin position="439"/>
        <end position="495"/>
    </location>
</feature>
<feature type="domain" description="PAS" evidence="13">
    <location>
        <begin position="125"/>
        <end position="194"/>
    </location>
</feature>
<keyword evidence="5" id="KW-0808">Transferase</keyword>
<dbReference type="InterPro" id="IPR035965">
    <property type="entry name" value="PAS-like_dom_sf"/>
</dbReference>
<dbReference type="GO" id="GO:0004673">
    <property type="term" value="F:protein histidine kinase activity"/>
    <property type="evidence" value="ECO:0007669"/>
    <property type="project" value="UniProtKB-EC"/>
</dbReference>
<keyword evidence="8" id="KW-0378">Hydrolase</keyword>
<dbReference type="GO" id="GO:0006355">
    <property type="term" value="P:regulation of DNA-templated transcription"/>
    <property type="evidence" value="ECO:0007669"/>
    <property type="project" value="InterPro"/>
</dbReference>
<dbReference type="NCBIfam" id="TIGR00229">
    <property type="entry name" value="sensory_box"/>
    <property type="match status" value="5"/>
</dbReference>
<dbReference type="InterPro" id="IPR000014">
    <property type="entry name" value="PAS"/>
</dbReference>
<evidence type="ECO:0000256" key="3">
    <source>
        <dbReference type="ARBA" id="ARBA00012438"/>
    </source>
</evidence>
<dbReference type="Gene3D" id="3.60.40.10">
    <property type="entry name" value="PPM-type phosphatase domain"/>
    <property type="match status" value="1"/>
</dbReference>
<comment type="caution">
    <text evidence="15">The sequence shown here is derived from an EMBL/GenBank/DDBJ whole genome shotgun (WGS) entry which is preliminary data.</text>
</comment>
<feature type="domain" description="PAS" evidence="13">
    <location>
        <begin position="520"/>
        <end position="565"/>
    </location>
</feature>
<dbReference type="PANTHER" id="PTHR43156">
    <property type="entry name" value="STAGE II SPORULATION PROTEIN E-RELATED"/>
    <property type="match status" value="1"/>
</dbReference>
<name>A0A9W6LPI8_9HYPH</name>
<dbReference type="Proteomes" id="UP001144323">
    <property type="component" value="Unassembled WGS sequence"/>
</dbReference>
<dbReference type="InterPro" id="IPR001932">
    <property type="entry name" value="PPM-type_phosphatase-like_dom"/>
</dbReference>
<dbReference type="InterPro" id="IPR052016">
    <property type="entry name" value="Bact_Sigma-Reg"/>
</dbReference>
<evidence type="ECO:0000256" key="5">
    <source>
        <dbReference type="ARBA" id="ARBA00022679"/>
    </source>
</evidence>
<evidence type="ECO:0000259" key="13">
    <source>
        <dbReference type="PROSITE" id="PS50112"/>
    </source>
</evidence>
<keyword evidence="10" id="KW-0408">Iron</keyword>
<evidence type="ECO:0000256" key="8">
    <source>
        <dbReference type="ARBA" id="ARBA00022801"/>
    </source>
</evidence>
<feature type="domain" description="PAS" evidence="13">
    <location>
        <begin position="375"/>
        <end position="423"/>
    </location>
</feature>
<feature type="domain" description="PAS" evidence="13">
    <location>
        <begin position="253"/>
        <end position="295"/>
    </location>
</feature>
<keyword evidence="4" id="KW-0479">Metal-binding</keyword>
<keyword evidence="7" id="KW-0418">Kinase</keyword>
<feature type="domain" description="PAC" evidence="14">
    <location>
        <begin position="322"/>
        <end position="374"/>
    </location>
</feature>
<dbReference type="FunFam" id="3.30.450.20:FF:000060">
    <property type="entry name" value="Sensor protein FixL"/>
    <property type="match status" value="1"/>
</dbReference>
<evidence type="ECO:0000256" key="7">
    <source>
        <dbReference type="ARBA" id="ARBA00022777"/>
    </source>
</evidence>
<proteinExistence type="predicted"/>
<dbReference type="InterPro" id="IPR036457">
    <property type="entry name" value="PPM-type-like_dom_sf"/>
</dbReference>
<dbReference type="PROSITE" id="PS50112">
    <property type="entry name" value="PAS"/>
    <property type="match status" value="5"/>
</dbReference>
<dbReference type="RefSeq" id="WP_281799589.1">
    <property type="nucleotide sequence ID" value="NZ_BSEC01000001.1"/>
</dbReference>
<dbReference type="SMART" id="SM00331">
    <property type="entry name" value="PP2C_SIG"/>
    <property type="match status" value="1"/>
</dbReference>
<dbReference type="Gene3D" id="3.30.450.20">
    <property type="entry name" value="PAS domain"/>
    <property type="match status" value="5"/>
</dbReference>
<dbReference type="InterPro" id="IPR001610">
    <property type="entry name" value="PAC"/>
</dbReference>
<dbReference type="Pfam" id="PF13426">
    <property type="entry name" value="PAS_9"/>
    <property type="match status" value="2"/>
</dbReference>
<evidence type="ECO:0000256" key="2">
    <source>
        <dbReference type="ARBA" id="ARBA00001971"/>
    </source>
</evidence>
<feature type="domain" description="PAC" evidence="14">
    <location>
        <begin position="566"/>
        <end position="620"/>
    </location>
</feature>
<keyword evidence="6" id="KW-0547">Nucleotide-binding</keyword>
<dbReference type="SUPFAM" id="SSF55785">
    <property type="entry name" value="PYP-like sensor domain (PAS domain)"/>
    <property type="match status" value="5"/>
</dbReference>
<keyword evidence="9" id="KW-0067">ATP-binding</keyword>
<feature type="domain" description="PAS" evidence="13">
    <location>
        <begin position="10"/>
        <end position="48"/>
    </location>
</feature>
<comment type="cofactor">
    <cofactor evidence="2">
        <name>heme</name>
        <dbReference type="ChEBI" id="CHEBI:30413"/>
    </cofactor>
</comment>
<organism evidence="15 16">
    <name type="scientific">Methylocystis echinoides</name>
    <dbReference type="NCBI Taxonomy" id="29468"/>
    <lineage>
        <taxon>Bacteria</taxon>
        <taxon>Pseudomonadati</taxon>
        <taxon>Pseudomonadota</taxon>
        <taxon>Alphaproteobacteria</taxon>
        <taxon>Hyphomicrobiales</taxon>
        <taxon>Methylocystaceae</taxon>
        <taxon>Methylocystis</taxon>
    </lineage>
</organism>
<dbReference type="GO" id="GO:0016791">
    <property type="term" value="F:phosphatase activity"/>
    <property type="evidence" value="ECO:0007669"/>
    <property type="project" value="TreeGrafter"/>
</dbReference>
<dbReference type="Pfam" id="PF00989">
    <property type="entry name" value="PAS"/>
    <property type="match status" value="3"/>
</dbReference>
<dbReference type="SMART" id="SM00091">
    <property type="entry name" value="PAS"/>
    <property type="match status" value="5"/>
</dbReference>
<gene>
    <name evidence="15" type="ORF">LMG27198_00170</name>
</gene>